<dbReference type="EMBL" id="VSSQ01000088">
    <property type="protein sequence ID" value="MPL75403.1"/>
    <property type="molecule type" value="Genomic_DNA"/>
</dbReference>
<feature type="domain" description="Zinc-ribbon" evidence="3">
    <location>
        <begin position="131"/>
        <end position="153"/>
    </location>
</feature>
<dbReference type="AlphaFoldDB" id="A0A644U979"/>
<sequence length="167" mass="18711">MMRGITVNNKNELESTVDKYVMNGYELVFMNNQEALVRKKRWTAGWIIGIALGLLFFLVIGIILLVVRAVMDVDSVQITVAKYNTSNNTNYNANDNNINNINNNANGNNNNNNNNNPKDDSILNNDLKTKFCTNCGVKIPEDSDFCPKCGANLQEPEMDNKESSDLK</sequence>
<feature type="transmembrane region" description="Helical" evidence="2">
    <location>
        <begin position="46"/>
        <end position="67"/>
    </location>
</feature>
<proteinExistence type="predicted"/>
<evidence type="ECO:0000256" key="1">
    <source>
        <dbReference type="SAM" id="MobiDB-lite"/>
    </source>
</evidence>
<keyword evidence="2" id="KW-0812">Transmembrane</keyword>
<keyword evidence="2" id="KW-0472">Membrane</keyword>
<gene>
    <name evidence="4" type="ORF">SDC9_21227</name>
</gene>
<dbReference type="Pfam" id="PF13240">
    <property type="entry name" value="Zn_Ribbon_1"/>
    <property type="match status" value="1"/>
</dbReference>
<evidence type="ECO:0000259" key="3">
    <source>
        <dbReference type="Pfam" id="PF13240"/>
    </source>
</evidence>
<evidence type="ECO:0000256" key="2">
    <source>
        <dbReference type="SAM" id="Phobius"/>
    </source>
</evidence>
<organism evidence="4">
    <name type="scientific">bioreactor metagenome</name>
    <dbReference type="NCBI Taxonomy" id="1076179"/>
    <lineage>
        <taxon>unclassified sequences</taxon>
        <taxon>metagenomes</taxon>
        <taxon>ecological metagenomes</taxon>
    </lineage>
</organism>
<feature type="compositionally biased region" description="Low complexity" evidence="1">
    <location>
        <begin position="89"/>
        <end position="116"/>
    </location>
</feature>
<accession>A0A644U979</accession>
<evidence type="ECO:0000313" key="4">
    <source>
        <dbReference type="EMBL" id="MPL75403.1"/>
    </source>
</evidence>
<name>A0A644U979_9ZZZZ</name>
<comment type="caution">
    <text evidence="4">The sequence shown here is derived from an EMBL/GenBank/DDBJ whole genome shotgun (WGS) entry which is preliminary data.</text>
</comment>
<reference evidence="4" key="1">
    <citation type="submission" date="2019-08" db="EMBL/GenBank/DDBJ databases">
        <authorList>
            <person name="Kucharzyk K."/>
            <person name="Murdoch R.W."/>
            <person name="Higgins S."/>
            <person name="Loffler F."/>
        </authorList>
    </citation>
    <scope>NUCLEOTIDE SEQUENCE</scope>
</reference>
<protein>
    <recommendedName>
        <fullName evidence="3">Zinc-ribbon domain-containing protein</fullName>
    </recommendedName>
</protein>
<keyword evidence="2" id="KW-1133">Transmembrane helix</keyword>
<dbReference type="InterPro" id="IPR026870">
    <property type="entry name" value="Zinc_ribbon_dom"/>
</dbReference>
<feature type="region of interest" description="Disordered" evidence="1">
    <location>
        <begin position="89"/>
        <end position="120"/>
    </location>
</feature>